<evidence type="ECO:0000313" key="3">
    <source>
        <dbReference type="Proteomes" id="UP001152755"/>
    </source>
</evidence>
<evidence type="ECO:0000256" key="1">
    <source>
        <dbReference type="SAM" id="MobiDB-lite"/>
    </source>
</evidence>
<dbReference type="AlphaFoldDB" id="A0A9X4RE14"/>
<sequence length="79" mass="8792">MSKEKWWVMAGSDCGFALEQRPDGDLVVVNTSTAEEHAMHGYVWMHAKHPESMGAGRSDIQIRSEGPPPYGVWVEHPEG</sequence>
<reference evidence="2" key="1">
    <citation type="submission" date="2022-08" db="EMBL/GenBank/DDBJ databases">
        <title>Genome analysis of Corynebacteriales strain.</title>
        <authorList>
            <person name="Lee S.D."/>
        </authorList>
    </citation>
    <scope>NUCLEOTIDE SEQUENCE</scope>
    <source>
        <strain evidence="2">D3-21</strain>
    </source>
</reference>
<dbReference type="Proteomes" id="UP001152755">
    <property type="component" value="Unassembled WGS sequence"/>
</dbReference>
<proteinExistence type="predicted"/>
<gene>
    <name evidence="2" type="ORF">NVS88_12770</name>
</gene>
<evidence type="ECO:0000313" key="2">
    <source>
        <dbReference type="EMBL" id="MDG3015424.1"/>
    </source>
</evidence>
<keyword evidence="3" id="KW-1185">Reference proteome</keyword>
<comment type="caution">
    <text evidence="2">The sequence shown here is derived from an EMBL/GenBank/DDBJ whole genome shotgun (WGS) entry which is preliminary data.</text>
</comment>
<dbReference type="EMBL" id="JANRHA010000007">
    <property type="protein sequence ID" value="MDG3015424.1"/>
    <property type="molecule type" value="Genomic_DNA"/>
</dbReference>
<organism evidence="2 3">
    <name type="scientific">Speluncibacter jeojiensis</name>
    <dbReference type="NCBI Taxonomy" id="2710754"/>
    <lineage>
        <taxon>Bacteria</taxon>
        <taxon>Bacillati</taxon>
        <taxon>Actinomycetota</taxon>
        <taxon>Actinomycetes</taxon>
        <taxon>Mycobacteriales</taxon>
        <taxon>Speluncibacteraceae</taxon>
        <taxon>Speluncibacter</taxon>
    </lineage>
</organism>
<protein>
    <submittedName>
        <fullName evidence="2">Maltose regulon activator MalT</fullName>
    </submittedName>
</protein>
<dbReference type="RefSeq" id="WP_277835743.1">
    <property type="nucleotide sequence ID" value="NZ_JAAIVF010000009.1"/>
</dbReference>
<accession>A0A9X4RE14</accession>
<name>A0A9X4RE14_9ACTN</name>
<feature type="region of interest" description="Disordered" evidence="1">
    <location>
        <begin position="54"/>
        <end position="79"/>
    </location>
</feature>